<feature type="compositionally biased region" description="Low complexity" evidence="1">
    <location>
        <begin position="66"/>
        <end position="78"/>
    </location>
</feature>
<keyword evidence="4" id="KW-1185">Reference proteome</keyword>
<evidence type="ECO:0000256" key="1">
    <source>
        <dbReference type="SAM" id="MobiDB-lite"/>
    </source>
</evidence>
<evidence type="ECO:0000313" key="3">
    <source>
        <dbReference type="EMBL" id="KKK16261.1"/>
    </source>
</evidence>
<feature type="compositionally biased region" description="Basic and acidic residues" evidence="1">
    <location>
        <begin position="313"/>
        <end position="333"/>
    </location>
</feature>
<dbReference type="InterPro" id="IPR017174">
    <property type="entry name" value="Bdp1_fungi"/>
</dbReference>
<dbReference type="CDD" id="cd00167">
    <property type="entry name" value="SANT"/>
    <property type="match status" value="1"/>
</dbReference>
<dbReference type="GO" id="GO:0001156">
    <property type="term" value="F:TFIIIC-class transcription factor complex binding"/>
    <property type="evidence" value="ECO:0007669"/>
    <property type="project" value="TreeGrafter"/>
</dbReference>
<sequence>MKSFSSSVINKSGKKFAPKAPVRRAAPVPPPAPSRRASVTSQVSATQVPARASETATPEPTPSTPAPTTTIESSIPSELSVPESSSIPSNAKDAPKPQSTTSIPIPLPKRKASFAAPVPRPTKDVPVPSQSSPPPVSTVSSTEATVHLTGRESEDIDGEGIAPDDIRSIGSPATRNAEATTQVRPSKRLRTTIETTSHESMGGPDQLITPPPTQVPALGERSESRDESETRRASQQSTTKTKSRRSSRSTSNDQGRNKPKERKPRSRKAREPTPEGAEMVEIAPSLVKMSELCKDLRTGKKSKRETELRNLELAELERKKAQQEGERVDETPIKETPSAASPAADGERGTLDKKPQSGPVMRIVNGEIVLDTASLQVDRHADAARNVGELEDVVENSLTRKINQSTYGKRSKTESWDEDLTDLFYRGLRIFGTDFMMISKLFPGRSRRQIKLKFNNEERRDPERIKETLMGPRESIDIRTYSEMTNTEYDDPRVIEQELDEERRRIEEQHEKEKKAQEDLLRDPDGLNGNSNVQGPDKGPVKPKRNNKKQLAKGLGGGTEEILGSIDD</sequence>
<feature type="compositionally biased region" description="Basic and acidic residues" evidence="1">
    <location>
        <begin position="345"/>
        <end position="355"/>
    </location>
</feature>
<feature type="region of interest" description="Disordered" evidence="1">
    <location>
        <begin position="505"/>
        <end position="568"/>
    </location>
</feature>
<dbReference type="InterPro" id="IPR039467">
    <property type="entry name" value="TFIIIB_B''_Myb"/>
</dbReference>
<name>A0A0F8UZR3_9EURO</name>
<protein>
    <recommendedName>
        <fullName evidence="2">Myb-like domain-containing protein</fullName>
    </recommendedName>
</protein>
<dbReference type="Proteomes" id="UP000034947">
    <property type="component" value="Unassembled WGS sequence"/>
</dbReference>
<evidence type="ECO:0000259" key="2">
    <source>
        <dbReference type="SMART" id="SM00717"/>
    </source>
</evidence>
<feature type="compositionally biased region" description="Polar residues" evidence="1">
    <location>
        <begin position="171"/>
        <end position="184"/>
    </location>
</feature>
<accession>A0A0F8UZR3</accession>
<feature type="region of interest" description="Disordered" evidence="1">
    <location>
        <begin position="1"/>
        <end position="288"/>
    </location>
</feature>
<dbReference type="InterPro" id="IPR001005">
    <property type="entry name" value="SANT/Myb"/>
</dbReference>
<dbReference type="OrthoDB" id="272624at2759"/>
<dbReference type="SUPFAM" id="SSF46689">
    <property type="entry name" value="Homeodomain-like"/>
    <property type="match status" value="1"/>
</dbReference>
<dbReference type="InterPro" id="IPR009057">
    <property type="entry name" value="Homeodomain-like_sf"/>
</dbReference>
<gene>
    <name evidence="3" type="ORF">AOCH_003622</name>
</gene>
<dbReference type="Gene3D" id="1.10.10.60">
    <property type="entry name" value="Homeodomain-like"/>
    <property type="match status" value="1"/>
</dbReference>
<reference evidence="3 4" key="1">
    <citation type="submission" date="2015-02" db="EMBL/GenBank/DDBJ databases">
        <title>Draft Genome Sequences of Two Closely-Related Aflatoxigenic Aspergillus Species Obtained from the Cote d'Ivoire.</title>
        <authorList>
            <person name="Moore G.G."/>
            <person name="Beltz S.B."/>
            <person name="Mack B.M."/>
        </authorList>
    </citation>
    <scope>NUCLEOTIDE SEQUENCE [LARGE SCALE GENOMIC DNA]</scope>
    <source>
        <strain evidence="3 4">SRRC1432</strain>
    </source>
</reference>
<feature type="domain" description="Myb-like" evidence="2">
    <location>
        <begin position="412"/>
        <end position="460"/>
    </location>
</feature>
<feature type="compositionally biased region" description="Polar residues" evidence="1">
    <location>
        <begin position="1"/>
        <end position="10"/>
    </location>
</feature>
<comment type="caution">
    <text evidence="3">The sequence shown here is derived from an EMBL/GenBank/DDBJ whole genome shotgun (WGS) entry which is preliminary data.</text>
</comment>
<dbReference type="PANTHER" id="PTHR22929">
    <property type="entry name" value="RNA POLYMERASE III TRANSCRIPTION INITIATION FACTOR B"/>
    <property type="match status" value="1"/>
</dbReference>
<dbReference type="VEuPathDB" id="FungiDB:P175DRAFT_0463729"/>
<feature type="compositionally biased region" description="Basic and acidic residues" evidence="1">
    <location>
        <begin position="505"/>
        <end position="525"/>
    </location>
</feature>
<dbReference type="GO" id="GO:0070898">
    <property type="term" value="P:RNA polymerase III preinitiation complex assembly"/>
    <property type="evidence" value="ECO:0007669"/>
    <property type="project" value="TreeGrafter"/>
</dbReference>
<dbReference type="FunFam" id="1.10.10.60:FF:000322">
    <property type="entry name" value="Transcription factor TFIIIB component B"/>
    <property type="match status" value="1"/>
</dbReference>
<dbReference type="SMART" id="SM00717">
    <property type="entry name" value="SANT"/>
    <property type="match status" value="1"/>
</dbReference>
<feature type="compositionally biased region" description="Basic residues" evidence="1">
    <location>
        <begin position="257"/>
        <end position="268"/>
    </location>
</feature>
<feature type="compositionally biased region" description="Basic residues" evidence="1">
    <location>
        <begin position="541"/>
        <end position="551"/>
    </location>
</feature>
<dbReference type="GO" id="GO:0000995">
    <property type="term" value="F:RNA polymerase III general transcription initiation factor activity"/>
    <property type="evidence" value="ECO:0007669"/>
    <property type="project" value="InterPro"/>
</dbReference>
<dbReference type="PANTHER" id="PTHR22929:SF0">
    <property type="entry name" value="TRANSCRIPTION FACTOR TFIIIB COMPONENT B'' HOMOLOG"/>
    <property type="match status" value="1"/>
</dbReference>
<feature type="compositionally biased region" description="Basic and acidic residues" evidence="1">
    <location>
        <begin position="220"/>
        <end position="232"/>
    </location>
</feature>
<dbReference type="GO" id="GO:0000126">
    <property type="term" value="C:transcription factor TFIIIB complex"/>
    <property type="evidence" value="ECO:0007669"/>
    <property type="project" value="InterPro"/>
</dbReference>
<dbReference type="EMBL" id="JYKN01002470">
    <property type="protein sequence ID" value="KKK16261.1"/>
    <property type="molecule type" value="Genomic_DNA"/>
</dbReference>
<proteinExistence type="predicted"/>
<evidence type="ECO:0000313" key="4">
    <source>
        <dbReference type="Proteomes" id="UP000034947"/>
    </source>
</evidence>
<feature type="region of interest" description="Disordered" evidence="1">
    <location>
        <begin position="313"/>
        <end position="359"/>
    </location>
</feature>
<dbReference type="AlphaFoldDB" id="A0A0F8UZR3"/>
<dbReference type="Pfam" id="PF15963">
    <property type="entry name" value="Myb_DNA-bind_7"/>
    <property type="match status" value="1"/>
</dbReference>
<organism evidence="3 4">
    <name type="scientific">Aspergillus ochraceoroseus</name>
    <dbReference type="NCBI Taxonomy" id="138278"/>
    <lineage>
        <taxon>Eukaryota</taxon>
        <taxon>Fungi</taxon>
        <taxon>Dikarya</taxon>
        <taxon>Ascomycota</taxon>
        <taxon>Pezizomycotina</taxon>
        <taxon>Eurotiomycetes</taxon>
        <taxon>Eurotiomycetidae</taxon>
        <taxon>Eurotiales</taxon>
        <taxon>Aspergillaceae</taxon>
        <taxon>Aspergillus</taxon>
        <taxon>Aspergillus subgen. Nidulantes</taxon>
    </lineage>
</organism>
<feature type="compositionally biased region" description="Low complexity" evidence="1">
    <location>
        <begin position="49"/>
        <end position="58"/>
    </location>
</feature>
<dbReference type="PIRSF" id="PIRSF037327">
    <property type="entry name" value="TFIIIB_Bdp1_fun"/>
    <property type="match status" value="1"/>
</dbReference>